<proteinExistence type="predicted"/>
<protein>
    <recommendedName>
        <fullName evidence="1">FANCI helical domain-containing protein</fullName>
    </recommendedName>
</protein>
<evidence type="ECO:0000259" key="1">
    <source>
        <dbReference type="Pfam" id="PF14680"/>
    </source>
</evidence>
<accession>A0ABN9MQH6</accession>
<evidence type="ECO:0000313" key="3">
    <source>
        <dbReference type="Proteomes" id="UP001176940"/>
    </source>
</evidence>
<dbReference type="EMBL" id="CAUEEQ010075273">
    <property type="protein sequence ID" value="CAJ0966519.1"/>
    <property type="molecule type" value="Genomic_DNA"/>
</dbReference>
<dbReference type="Proteomes" id="UP001176940">
    <property type="component" value="Unassembled WGS sequence"/>
</dbReference>
<gene>
    <name evidence="2" type="ORF">RIMI_LOCUS21395573</name>
</gene>
<dbReference type="InterPro" id="IPR029312">
    <property type="entry name" value="FANCI_HD2"/>
</dbReference>
<dbReference type="PANTHER" id="PTHR21818">
    <property type="entry name" value="BC025462 PROTEIN"/>
    <property type="match status" value="1"/>
</dbReference>
<keyword evidence="3" id="KW-1185">Reference proteome</keyword>
<comment type="caution">
    <text evidence="2">The sequence shown here is derived from an EMBL/GenBank/DDBJ whole genome shotgun (WGS) entry which is preliminary data.</text>
</comment>
<evidence type="ECO:0000313" key="2">
    <source>
        <dbReference type="EMBL" id="CAJ0966519.1"/>
    </source>
</evidence>
<name>A0ABN9MQH6_9NEOB</name>
<dbReference type="Pfam" id="PF14680">
    <property type="entry name" value="FANCI_HD2"/>
    <property type="match status" value="1"/>
</dbReference>
<dbReference type="PANTHER" id="PTHR21818:SF0">
    <property type="entry name" value="FANCONI ANEMIA GROUP I PROTEIN"/>
    <property type="match status" value="1"/>
</dbReference>
<reference evidence="2" key="1">
    <citation type="submission" date="2023-07" db="EMBL/GenBank/DDBJ databases">
        <authorList>
            <person name="Stuckert A."/>
        </authorList>
    </citation>
    <scope>NUCLEOTIDE SEQUENCE</scope>
</reference>
<organism evidence="2 3">
    <name type="scientific">Ranitomeya imitator</name>
    <name type="common">mimic poison frog</name>
    <dbReference type="NCBI Taxonomy" id="111125"/>
    <lineage>
        <taxon>Eukaryota</taxon>
        <taxon>Metazoa</taxon>
        <taxon>Chordata</taxon>
        <taxon>Craniata</taxon>
        <taxon>Vertebrata</taxon>
        <taxon>Euteleostomi</taxon>
        <taxon>Amphibia</taxon>
        <taxon>Batrachia</taxon>
        <taxon>Anura</taxon>
        <taxon>Neobatrachia</taxon>
        <taxon>Hyloidea</taxon>
        <taxon>Dendrobatidae</taxon>
        <taxon>Dendrobatinae</taxon>
        <taxon>Ranitomeya</taxon>
    </lineage>
</organism>
<dbReference type="InterPro" id="IPR026171">
    <property type="entry name" value="FANCI"/>
</dbReference>
<sequence>MERLEMEECSCQRDNVYVSASQNSKRWKFTDLHIGTLKLSQAYNVLYTRQVLVDVHTRYNSAANEAFCLEILGGLRRCLSQQEDIRRILYEGFYDVTRRNSQLARPIMHTLVAQLKRYYEPEPDLLPPLKLEKCITAQKEQIILQEPLSWQKFMEFILVLKLLYQPIKYLL</sequence>
<feature type="domain" description="FANCI helical" evidence="1">
    <location>
        <begin position="45"/>
        <end position="149"/>
    </location>
</feature>